<accession>A0A7J7M410</accession>
<dbReference type="EMBL" id="JACGCM010001789">
    <property type="protein sequence ID" value="KAF6149605.1"/>
    <property type="molecule type" value="Genomic_DNA"/>
</dbReference>
<dbReference type="SUPFAM" id="SSF141678">
    <property type="entry name" value="MAL13P1.257-like"/>
    <property type="match status" value="1"/>
</dbReference>
<gene>
    <name evidence="4" type="ORF">GIB67_011214</name>
</gene>
<organism evidence="4 5">
    <name type="scientific">Kingdonia uniflora</name>
    <dbReference type="NCBI Taxonomy" id="39325"/>
    <lineage>
        <taxon>Eukaryota</taxon>
        <taxon>Viridiplantae</taxon>
        <taxon>Streptophyta</taxon>
        <taxon>Embryophyta</taxon>
        <taxon>Tracheophyta</taxon>
        <taxon>Spermatophyta</taxon>
        <taxon>Magnoliopsida</taxon>
        <taxon>Ranunculales</taxon>
        <taxon>Circaeasteraceae</taxon>
        <taxon>Kingdonia</taxon>
    </lineage>
</organism>
<dbReference type="PANTHER" id="PTHR12857">
    <property type="entry name" value="CXXC MOTIF CONTAINING ZINC BINDING PROTEIN"/>
    <property type="match status" value="1"/>
</dbReference>
<reference evidence="4 5" key="1">
    <citation type="journal article" date="2020" name="IScience">
        <title>Genome Sequencing of the Endangered Kingdonia uniflora (Circaeasteraceae, Ranunculales) Reveals Potential Mechanisms of Evolutionary Specialization.</title>
        <authorList>
            <person name="Sun Y."/>
            <person name="Deng T."/>
            <person name="Zhang A."/>
            <person name="Moore M.J."/>
            <person name="Landis J.B."/>
            <person name="Lin N."/>
            <person name="Zhang H."/>
            <person name="Zhang X."/>
            <person name="Huang J."/>
            <person name="Zhang X."/>
            <person name="Sun H."/>
            <person name="Wang H."/>
        </authorList>
    </citation>
    <scope>NUCLEOTIDE SEQUENCE [LARGE SCALE GENOMIC DNA]</scope>
    <source>
        <strain evidence="4">TB1705</strain>
        <tissue evidence="4">Leaf</tissue>
    </source>
</reference>
<proteinExistence type="inferred from homology"/>
<dbReference type="OrthoDB" id="10248838at2759"/>
<dbReference type="Pfam" id="PF05907">
    <property type="entry name" value="CXXC_Zn-b_euk"/>
    <property type="match status" value="1"/>
</dbReference>
<keyword evidence="5" id="KW-1185">Reference proteome</keyword>
<name>A0A7J7M410_9MAGN</name>
<dbReference type="AlphaFoldDB" id="A0A7J7M410"/>
<evidence type="ECO:0000313" key="4">
    <source>
        <dbReference type="EMBL" id="KAF6149605.1"/>
    </source>
</evidence>
<evidence type="ECO:0000256" key="1">
    <source>
        <dbReference type="ARBA" id="ARBA00007818"/>
    </source>
</evidence>
<keyword evidence="2" id="KW-0479">Metal-binding</keyword>
<evidence type="ECO:0000313" key="5">
    <source>
        <dbReference type="Proteomes" id="UP000541444"/>
    </source>
</evidence>
<dbReference type="InterPro" id="IPR008584">
    <property type="entry name" value="CXXC_Zn-binding_euk"/>
</dbReference>
<comment type="caution">
    <text evidence="4">The sequence shown here is derived from an EMBL/GenBank/DDBJ whole genome shotgun (WGS) entry which is preliminary data.</text>
</comment>
<evidence type="ECO:0000256" key="2">
    <source>
        <dbReference type="ARBA" id="ARBA00022723"/>
    </source>
</evidence>
<dbReference type="PANTHER" id="PTHR12857:SF0">
    <property type="entry name" value="CXXC MOTIF CONTAINING ZINC BINDING PROTEIN"/>
    <property type="match status" value="1"/>
</dbReference>
<dbReference type="Proteomes" id="UP000541444">
    <property type="component" value="Unassembled WGS sequence"/>
</dbReference>
<evidence type="ECO:0000256" key="3">
    <source>
        <dbReference type="ARBA" id="ARBA00022833"/>
    </source>
</evidence>
<comment type="similarity">
    <text evidence="1">Belongs to the UPF0587 family.</text>
</comment>
<keyword evidence="3" id="KW-0862">Zinc</keyword>
<dbReference type="GO" id="GO:0008270">
    <property type="term" value="F:zinc ion binding"/>
    <property type="evidence" value="ECO:0007669"/>
    <property type="project" value="TreeGrafter"/>
</dbReference>
<protein>
    <submittedName>
        <fullName evidence="4">Uncharacterized protein</fullName>
    </submittedName>
</protein>
<sequence length="89" mass="10041">MRMVLMISADLENITELEPRKGTDDPNFAYDFKVLIIYRMKCGACGELSQKETCLILSETTLMPNSRGAVNLVQKVCFSLQTKPVVRLL</sequence>